<organism evidence="4 5">
    <name type="scientific">Hirsutella rhossiliensis</name>
    <dbReference type="NCBI Taxonomy" id="111463"/>
    <lineage>
        <taxon>Eukaryota</taxon>
        <taxon>Fungi</taxon>
        <taxon>Dikarya</taxon>
        <taxon>Ascomycota</taxon>
        <taxon>Pezizomycotina</taxon>
        <taxon>Sordariomycetes</taxon>
        <taxon>Hypocreomycetidae</taxon>
        <taxon>Hypocreales</taxon>
        <taxon>Ophiocordycipitaceae</taxon>
        <taxon>Hirsutella</taxon>
    </lineage>
</organism>
<proteinExistence type="predicted"/>
<accession>A0A9P8N3Y0</accession>
<feature type="compositionally biased region" description="Basic and acidic residues" evidence="1">
    <location>
        <begin position="188"/>
        <end position="211"/>
    </location>
</feature>
<dbReference type="PANTHER" id="PTHR46082">
    <property type="entry name" value="ATP/GTP-BINDING PROTEIN-RELATED"/>
    <property type="match status" value="1"/>
</dbReference>
<reference evidence="4" key="1">
    <citation type="submission" date="2021-09" db="EMBL/GenBank/DDBJ databases">
        <title>A high-quality genome of the endoparasitic fungus Hirsutella rhossiliensis with a comparison of Hirsutella genomes reveals transposable elements contributing to genome size variation.</title>
        <authorList>
            <person name="Lin R."/>
            <person name="Jiao Y."/>
            <person name="Sun X."/>
            <person name="Ling J."/>
            <person name="Xie B."/>
            <person name="Cheng X."/>
        </authorList>
    </citation>
    <scope>NUCLEOTIDE SEQUENCE</scope>
    <source>
        <strain evidence="4">HR02</strain>
    </source>
</reference>
<dbReference type="EMBL" id="JAIZPD010000002">
    <property type="protein sequence ID" value="KAH0967198.1"/>
    <property type="molecule type" value="Genomic_DNA"/>
</dbReference>
<dbReference type="AlphaFoldDB" id="A0A9P8N3Y0"/>
<feature type="transmembrane region" description="Helical" evidence="2">
    <location>
        <begin position="620"/>
        <end position="640"/>
    </location>
</feature>
<dbReference type="OrthoDB" id="4927425at2759"/>
<keyword evidence="5" id="KW-1185">Reference proteome</keyword>
<dbReference type="InterPro" id="IPR027417">
    <property type="entry name" value="P-loop_NTPase"/>
</dbReference>
<dbReference type="Proteomes" id="UP000824596">
    <property type="component" value="Unassembled WGS sequence"/>
</dbReference>
<evidence type="ECO:0000313" key="5">
    <source>
        <dbReference type="Proteomes" id="UP000824596"/>
    </source>
</evidence>
<sequence length="778" mass="86077">MSDASIYTIGWISALRLESVAAQEFLDEEHKAIEWQHPDDGNHYTLGSIGKHNVVMAVLPTGDNGIAAATMVAKDLKHTFSNVRVCLMVGIGGGMPSDRHDIRLGDVVVSAPSYHEPSGNHGGVVQYDYGKTIEARCFQSTHYLNRPPTALLTALNALQTRYERKGNNIEASIGEIIKASPRLRKKYGRPDQSTDKLYSSRDRSLVDRPERGDDDDNPAVHEGLIASAESFMENARVRDELAEELDVLCFEMEAAGLMNTFPCMVIRGICDYADARWHVTEWRGYAAMAAAAVAKDLLGMVVPSQLAAEKSIAQLLGQIGADVGNMKTVTSSTKVEVGNLREAVLNADQRAVLDRLPASNASFDSTDEEVQPRCFPGTRVDILEQVISWAQHSDASMKSIFWLNGMAGTGKSTISRSVARCLDEKGILGLASRRPAIAPRIKEAIDADSSICTKGLLVQFDKLLREPLSKVAQETSHGSESLVVIIDALDDRPELPIYLGFKSIEGDYQDIALHQIAESAIEHDIRLFLDHETKRIRDEHNVLAQLGGELPLDWPGIATTLCLVNMAVPLFIFAATEVLRYSTKTQRSRMEATYRPVLDRLLVDLSCEDRDKALGRFRQIVGSIIILASPLSTIALSRLLSMAQKTIDNQLRRLHSVLRVPREASAPVRLLHLSFRDFLSDPDKRDKNPFWIDEEHGHLELAHRCLAVMTESLRTDICELKLKRLEASMPSQVLTVEVIIHHGWSAIGKSSLLSRHGSIADATRTLCLPHEEREFVGL</sequence>
<comment type="caution">
    <text evidence="4">The sequence shown here is derived from an EMBL/GenBank/DDBJ whole genome shotgun (WGS) entry which is preliminary data.</text>
</comment>
<feature type="transmembrane region" description="Helical" evidence="2">
    <location>
        <begin position="554"/>
        <end position="579"/>
    </location>
</feature>
<dbReference type="SUPFAM" id="SSF52540">
    <property type="entry name" value="P-loop containing nucleoside triphosphate hydrolases"/>
    <property type="match status" value="1"/>
</dbReference>
<protein>
    <submittedName>
        <fullName evidence="4">Phosphorylase superfamily domain-containing protein</fullName>
    </submittedName>
</protein>
<evidence type="ECO:0000256" key="2">
    <source>
        <dbReference type="SAM" id="Phobius"/>
    </source>
</evidence>
<dbReference type="SUPFAM" id="SSF53167">
    <property type="entry name" value="Purine and uridine phosphorylases"/>
    <property type="match status" value="1"/>
</dbReference>
<dbReference type="Pfam" id="PF01048">
    <property type="entry name" value="PNP_UDP_1"/>
    <property type="match status" value="1"/>
</dbReference>
<name>A0A9P8N3Y0_9HYPO</name>
<dbReference type="GeneID" id="68351736"/>
<dbReference type="Gene3D" id="3.40.50.1580">
    <property type="entry name" value="Nucleoside phosphorylase domain"/>
    <property type="match status" value="1"/>
</dbReference>
<dbReference type="InterPro" id="IPR000845">
    <property type="entry name" value="Nucleoside_phosphorylase_d"/>
</dbReference>
<keyword evidence="2" id="KW-1133">Transmembrane helix</keyword>
<feature type="domain" description="Nucleoside phosphorylase" evidence="3">
    <location>
        <begin position="24"/>
        <end position="297"/>
    </location>
</feature>
<feature type="region of interest" description="Disordered" evidence="1">
    <location>
        <begin position="184"/>
        <end position="220"/>
    </location>
</feature>
<dbReference type="RefSeq" id="XP_044724711.1">
    <property type="nucleotide sequence ID" value="XM_044861078.1"/>
</dbReference>
<gene>
    <name evidence="4" type="ORF">HRG_02607</name>
</gene>
<evidence type="ECO:0000313" key="4">
    <source>
        <dbReference type="EMBL" id="KAH0967198.1"/>
    </source>
</evidence>
<dbReference type="InterPro" id="IPR053137">
    <property type="entry name" value="NLR-like"/>
</dbReference>
<dbReference type="GO" id="GO:0003824">
    <property type="term" value="F:catalytic activity"/>
    <property type="evidence" value="ECO:0007669"/>
    <property type="project" value="InterPro"/>
</dbReference>
<keyword evidence="2" id="KW-0472">Membrane</keyword>
<evidence type="ECO:0000256" key="1">
    <source>
        <dbReference type="SAM" id="MobiDB-lite"/>
    </source>
</evidence>
<dbReference type="GO" id="GO:0009116">
    <property type="term" value="P:nucleoside metabolic process"/>
    <property type="evidence" value="ECO:0007669"/>
    <property type="project" value="InterPro"/>
</dbReference>
<keyword evidence="2" id="KW-0812">Transmembrane</keyword>
<dbReference type="InterPro" id="IPR035994">
    <property type="entry name" value="Nucleoside_phosphorylase_sf"/>
</dbReference>
<evidence type="ECO:0000259" key="3">
    <source>
        <dbReference type="Pfam" id="PF01048"/>
    </source>
</evidence>
<dbReference type="PANTHER" id="PTHR46082:SF11">
    <property type="entry name" value="AAA+ ATPASE DOMAIN-CONTAINING PROTEIN-RELATED"/>
    <property type="match status" value="1"/>
</dbReference>